<dbReference type="EMBL" id="KN822964">
    <property type="protein sequence ID" value="KIO31336.1"/>
    <property type="molecule type" value="Genomic_DNA"/>
</dbReference>
<evidence type="ECO:0000313" key="2">
    <source>
        <dbReference type="EMBL" id="KIO31336.1"/>
    </source>
</evidence>
<gene>
    <name evidence="2" type="ORF">M407DRAFT_136019</name>
</gene>
<evidence type="ECO:0000256" key="1">
    <source>
        <dbReference type="SAM" id="MobiDB-lite"/>
    </source>
</evidence>
<name>A0A0C3QRJ3_9AGAM</name>
<proteinExistence type="predicted"/>
<organism evidence="2 3">
    <name type="scientific">Tulasnella calospora MUT 4182</name>
    <dbReference type="NCBI Taxonomy" id="1051891"/>
    <lineage>
        <taxon>Eukaryota</taxon>
        <taxon>Fungi</taxon>
        <taxon>Dikarya</taxon>
        <taxon>Basidiomycota</taxon>
        <taxon>Agaricomycotina</taxon>
        <taxon>Agaricomycetes</taxon>
        <taxon>Cantharellales</taxon>
        <taxon>Tulasnellaceae</taxon>
        <taxon>Tulasnella</taxon>
    </lineage>
</organism>
<reference evidence="2 3" key="1">
    <citation type="submission" date="2014-04" db="EMBL/GenBank/DDBJ databases">
        <authorList>
            <consortium name="DOE Joint Genome Institute"/>
            <person name="Kuo A."/>
            <person name="Girlanda M."/>
            <person name="Perotto S."/>
            <person name="Kohler A."/>
            <person name="Nagy L.G."/>
            <person name="Floudas D."/>
            <person name="Copeland A."/>
            <person name="Barry K.W."/>
            <person name="Cichocki N."/>
            <person name="Veneault-Fourrey C."/>
            <person name="LaButti K."/>
            <person name="Lindquist E.A."/>
            <person name="Lipzen A."/>
            <person name="Lundell T."/>
            <person name="Morin E."/>
            <person name="Murat C."/>
            <person name="Sun H."/>
            <person name="Tunlid A."/>
            <person name="Henrissat B."/>
            <person name="Grigoriev I.V."/>
            <person name="Hibbett D.S."/>
            <person name="Martin F."/>
            <person name="Nordberg H.P."/>
            <person name="Cantor M.N."/>
            <person name="Hua S.X."/>
        </authorList>
    </citation>
    <scope>NUCLEOTIDE SEQUENCE [LARGE SCALE GENOMIC DNA]</scope>
    <source>
        <strain evidence="2 3">MUT 4182</strain>
    </source>
</reference>
<feature type="compositionally biased region" description="Basic and acidic residues" evidence="1">
    <location>
        <begin position="75"/>
        <end position="84"/>
    </location>
</feature>
<dbReference type="AlphaFoldDB" id="A0A0C3QRJ3"/>
<protein>
    <submittedName>
        <fullName evidence="2">Uncharacterized protein</fullName>
    </submittedName>
</protein>
<accession>A0A0C3QRJ3</accession>
<feature type="compositionally biased region" description="Low complexity" evidence="1">
    <location>
        <begin position="63"/>
        <end position="74"/>
    </location>
</feature>
<dbReference type="Proteomes" id="UP000054248">
    <property type="component" value="Unassembled WGS sequence"/>
</dbReference>
<reference evidence="3" key="2">
    <citation type="submission" date="2015-01" db="EMBL/GenBank/DDBJ databases">
        <title>Evolutionary Origins and Diversification of the Mycorrhizal Mutualists.</title>
        <authorList>
            <consortium name="DOE Joint Genome Institute"/>
            <consortium name="Mycorrhizal Genomics Consortium"/>
            <person name="Kohler A."/>
            <person name="Kuo A."/>
            <person name="Nagy L.G."/>
            <person name="Floudas D."/>
            <person name="Copeland A."/>
            <person name="Barry K.W."/>
            <person name="Cichocki N."/>
            <person name="Veneault-Fourrey C."/>
            <person name="LaButti K."/>
            <person name="Lindquist E.A."/>
            <person name="Lipzen A."/>
            <person name="Lundell T."/>
            <person name="Morin E."/>
            <person name="Murat C."/>
            <person name="Riley R."/>
            <person name="Ohm R."/>
            <person name="Sun H."/>
            <person name="Tunlid A."/>
            <person name="Henrissat B."/>
            <person name="Grigoriev I.V."/>
            <person name="Hibbett D.S."/>
            <person name="Martin F."/>
        </authorList>
    </citation>
    <scope>NUCLEOTIDE SEQUENCE [LARGE SCALE GENOMIC DNA]</scope>
    <source>
        <strain evidence="3">MUT 4182</strain>
    </source>
</reference>
<feature type="region of interest" description="Disordered" evidence="1">
    <location>
        <begin position="47"/>
        <end position="84"/>
    </location>
</feature>
<sequence>MLALPRSDMRPTMLLAVKEGAQARYDAARTGGVQTYEDAKATAQQKVEDAKNAAEQTKEKAESTASSWWSWGSKKANEKKKFGQ</sequence>
<dbReference type="HOGENOM" id="CLU_2529127_0_0_1"/>
<keyword evidence="3" id="KW-1185">Reference proteome</keyword>
<feature type="compositionally biased region" description="Basic and acidic residues" evidence="1">
    <location>
        <begin position="47"/>
        <end position="62"/>
    </location>
</feature>
<evidence type="ECO:0000313" key="3">
    <source>
        <dbReference type="Proteomes" id="UP000054248"/>
    </source>
</evidence>